<dbReference type="Proteomes" id="UP000008743">
    <property type="component" value="Unassembled WGS sequence"/>
</dbReference>
<dbReference type="FunFam" id="3.30.720.10:FF:000001">
    <property type="entry name" value="Signal recognition particle 9 kDa protein"/>
    <property type="match status" value="1"/>
</dbReference>
<accession>A0A0D2WXC3</accession>
<comment type="subcellular location">
    <subcellularLocation>
        <location evidence="1">Cytoplasm</location>
    </subcellularLocation>
</comment>
<dbReference type="InParanoid" id="A0A0D2WXC3"/>
<evidence type="ECO:0000313" key="10">
    <source>
        <dbReference type="EMBL" id="KJE97403.1"/>
    </source>
</evidence>
<dbReference type="GO" id="GO:0006614">
    <property type="term" value="P:SRP-dependent cotranslational protein targeting to membrane"/>
    <property type="evidence" value="ECO:0007669"/>
    <property type="project" value="InterPro"/>
</dbReference>
<keyword evidence="4" id="KW-0963">Cytoplasm</keyword>
<dbReference type="GO" id="GO:0005786">
    <property type="term" value="C:signal recognition particle, endoplasmic reticulum targeting"/>
    <property type="evidence" value="ECO:0007669"/>
    <property type="project" value="UniProtKB-KW"/>
</dbReference>
<dbReference type="Pfam" id="PF05486">
    <property type="entry name" value="SRP9-21"/>
    <property type="match status" value="1"/>
</dbReference>
<keyword evidence="6" id="KW-0733">Signal recognition particle</keyword>
<dbReference type="GO" id="GO:0005829">
    <property type="term" value="C:cytosol"/>
    <property type="evidence" value="ECO:0007669"/>
    <property type="project" value="UniProtKB-ARBA"/>
</dbReference>
<feature type="domain" description="SRP9" evidence="9">
    <location>
        <begin position="23"/>
        <end position="91"/>
    </location>
</feature>
<evidence type="ECO:0000256" key="3">
    <source>
        <dbReference type="ARBA" id="ARBA00020414"/>
    </source>
</evidence>
<evidence type="ECO:0000256" key="6">
    <source>
        <dbReference type="ARBA" id="ARBA00023135"/>
    </source>
</evidence>
<evidence type="ECO:0000259" key="9">
    <source>
        <dbReference type="Pfam" id="PF05486"/>
    </source>
</evidence>
<dbReference type="InterPro" id="IPR039914">
    <property type="entry name" value="SRP9-like"/>
</dbReference>
<evidence type="ECO:0000313" key="11">
    <source>
        <dbReference type="Proteomes" id="UP000008743"/>
    </source>
</evidence>
<protein>
    <recommendedName>
        <fullName evidence="3">Signal recognition particle 9 kDa protein</fullName>
    </recommendedName>
</protein>
<comment type="function">
    <text evidence="8">Component of the signal recognition particle (SRP) complex, a ribonucleoprotein complex that mediates the cotranslational targeting of secretory and membrane proteins to the endoplasmic reticulum (ER). SRP9 together with SRP14 and the Alu portion of the SRP RNA, constitutes the elongation arrest domain of SRP. The complex of SRP9 and SRP14 is required for SRP RNA binding.</text>
</comment>
<dbReference type="OrthoDB" id="360923at2759"/>
<dbReference type="AlphaFoldDB" id="A0A0D2WXC3"/>
<gene>
    <name evidence="10" type="ORF">CAOG_010121</name>
</gene>
<proteinExistence type="inferred from homology"/>
<organism evidence="10 11">
    <name type="scientific">Capsaspora owczarzaki (strain ATCC 30864)</name>
    <dbReference type="NCBI Taxonomy" id="595528"/>
    <lineage>
        <taxon>Eukaryota</taxon>
        <taxon>Filasterea</taxon>
        <taxon>Capsaspora</taxon>
    </lineage>
</organism>
<dbReference type="EMBL" id="KE346374">
    <property type="protein sequence ID" value="KJE97403.1"/>
    <property type="molecule type" value="Genomic_DNA"/>
</dbReference>
<evidence type="ECO:0000256" key="2">
    <source>
        <dbReference type="ARBA" id="ARBA00009193"/>
    </source>
</evidence>
<dbReference type="Gene3D" id="3.30.720.10">
    <property type="entry name" value="Signal recognition particle alu RNA binding heterodimer, srp9/1"/>
    <property type="match status" value="1"/>
</dbReference>
<evidence type="ECO:0000256" key="5">
    <source>
        <dbReference type="ARBA" id="ARBA00022884"/>
    </source>
</evidence>
<evidence type="ECO:0000256" key="1">
    <source>
        <dbReference type="ARBA" id="ARBA00004496"/>
    </source>
</evidence>
<dbReference type="PhylomeDB" id="A0A0D2WXC3"/>
<keyword evidence="11" id="KW-1185">Reference proteome</keyword>
<dbReference type="GO" id="GO:0008312">
    <property type="term" value="F:7S RNA binding"/>
    <property type="evidence" value="ECO:0007669"/>
    <property type="project" value="InterPro"/>
</dbReference>
<keyword evidence="7" id="KW-0687">Ribonucleoprotein</keyword>
<dbReference type="STRING" id="595528.A0A0D2WXC3"/>
<dbReference type="SUPFAM" id="SSF54762">
    <property type="entry name" value="Signal recognition particle alu RNA binding heterodimer, SRP9/14"/>
    <property type="match status" value="1"/>
</dbReference>
<dbReference type="InterPro" id="IPR009018">
    <property type="entry name" value="Signal_recog_particle_SRP9/14"/>
</dbReference>
<evidence type="ECO:0000256" key="4">
    <source>
        <dbReference type="ARBA" id="ARBA00022490"/>
    </source>
</evidence>
<dbReference type="PANTHER" id="PTHR12834:SF12">
    <property type="entry name" value="SIGNAL RECOGNITION PARTICLE 9 KDA PROTEIN"/>
    <property type="match status" value="1"/>
</dbReference>
<evidence type="ECO:0000256" key="8">
    <source>
        <dbReference type="ARBA" id="ARBA00045462"/>
    </source>
</evidence>
<dbReference type="InterPro" id="IPR039432">
    <property type="entry name" value="SRP9_dom"/>
</dbReference>
<reference evidence="11" key="1">
    <citation type="submission" date="2011-02" db="EMBL/GenBank/DDBJ databases">
        <title>The Genome Sequence of Capsaspora owczarzaki ATCC 30864.</title>
        <authorList>
            <person name="Russ C."/>
            <person name="Cuomo C."/>
            <person name="Burger G."/>
            <person name="Gray M.W."/>
            <person name="Holland P.W.H."/>
            <person name="King N."/>
            <person name="Lang F.B.F."/>
            <person name="Roger A.J."/>
            <person name="Ruiz-Trillo I."/>
            <person name="Young S.K."/>
            <person name="Zeng Q."/>
            <person name="Gargeya S."/>
            <person name="Alvarado L."/>
            <person name="Berlin A."/>
            <person name="Chapman S.B."/>
            <person name="Chen Z."/>
            <person name="Freedman E."/>
            <person name="Gellesch M."/>
            <person name="Goldberg J."/>
            <person name="Griggs A."/>
            <person name="Gujja S."/>
            <person name="Heilman E."/>
            <person name="Heiman D."/>
            <person name="Howarth C."/>
            <person name="Mehta T."/>
            <person name="Neiman D."/>
            <person name="Pearson M."/>
            <person name="Roberts A."/>
            <person name="Saif S."/>
            <person name="Shea T."/>
            <person name="Shenoy N."/>
            <person name="Sisk P."/>
            <person name="Stolte C."/>
            <person name="Sykes S."/>
            <person name="White J."/>
            <person name="Yandava C."/>
            <person name="Haas B."/>
            <person name="Nusbaum C."/>
            <person name="Birren B."/>
        </authorList>
    </citation>
    <scope>NUCLEOTIDE SEQUENCE</scope>
    <source>
        <strain evidence="11">ATCC 30864</strain>
    </source>
</reference>
<evidence type="ECO:0000256" key="7">
    <source>
        <dbReference type="ARBA" id="ARBA00023274"/>
    </source>
</evidence>
<sequence>MSSSAASGSSSKGQSAPAKPYLATWDEFAAATERLYHDNPTKTRLTVKYQHAEGLIVLKATDDKTIYKFRTDQLQDVKRLEKLTALLMRHMTSRGTTASHLA</sequence>
<name>A0A0D2WXC3_CAPO3</name>
<dbReference type="PANTHER" id="PTHR12834">
    <property type="entry name" value="SIGNAL RECOGNITION PARTICLE 9 KDA PROTEIN"/>
    <property type="match status" value="1"/>
</dbReference>
<comment type="similarity">
    <text evidence="2">Belongs to the SRP9 family.</text>
</comment>
<keyword evidence="5" id="KW-0694">RNA-binding</keyword>